<organism evidence="5 6">
    <name type="scientific">Blastomyces silverae</name>
    <dbReference type="NCBI Taxonomy" id="2060906"/>
    <lineage>
        <taxon>Eukaryota</taxon>
        <taxon>Fungi</taxon>
        <taxon>Dikarya</taxon>
        <taxon>Ascomycota</taxon>
        <taxon>Pezizomycotina</taxon>
        <taxon>Eurotiomycetes</taxon>
        <taxon>Eurotiomycetidae</taxon>
        <taxon>Onygenales</taxon>
        <taxon>Ajellomycetaceae</taxon>
        <taxon>Blastomyces</taxon>
    </lineage>
</organism>
<dbReference type="Pfam" id="PF20772">
    <property type="entry name" value="TACO1_YebC_N"/>
    <property type="match status" value="1"/>
</dbReference>
<dbReference type="SUPFAM" id="SSF75625">
    <property type="entry name" value="YebC-like"/>
    <property type="match status" value="1"/>
</dbReference>
<accession>A0A0H1BMX5</accession>
<gene>
    <name evidence="5" type="ORF">EMPG_09467</name>
</gene>
<dbReference type="AlphaFoldDB" id="A0A0H1BMX5"/>
<dbReference type="OrthoDB" id="2017544at2759"/>
<proteinExistence type="inferred from homology"/>
<dbReference type="STRING" id="2060906.A0A0H1BMX5"/>
<dbReference type="InterPro" id="IPR002876">
    <property type="entry name" value="Transcrip_reg_TACO1-like"/>
</dbReference>
<evidence type="ECO:0000313" key="5">
    <source>
        <dbReference type="EMBL" id="KLJ12874.1"/>
    </source>
</evidence>
<evidence type="ECO:0000256" key="1">
    <source>
        <dbReference type="ARBA" id="ARBA00004173"/>
    </source>
</evidence>
<dbReference type="HAMAP" id="MF_00693">
    <property type="entry name" value="Transcrip_reg_TACO1"/>
    <property type="match status" value="1"/>
</dbReference>
<dbReference type="EMBL" id="LDEV01000646">
    <property type="protein sequence ID" value="KLJ12874.1"/>
    <property type="molecule type" value="Genomic_DNA"/>
</dbReference>
<dbReference type="InterPro" id="IPR048300">
    <property type="entry name" value="TACO1_YebC-like_2nd/3rd_dom"/>
</dbReference>
<evidence type="ECO:0000256" key="2">
    <source>
        <dbReference type="ARBA" id="ARBA00008724"/>
    </source>
</evidence>
<comment type="caution">
    <text evidence="5">The sequence shown here is derived from an EMBL/GenBank/DDBJ whole genome shotgun (WGS) entry which is preliminary data.</text>
</comment>
<name>A0A0H1BMX5_9EURO</name>
<dbReference type="InterPro" id="IPR049083">
    <property type="entry name" value="TACO1_YebC_N"/>
</dbReference>
<feature type="domain" description="TACO1/YebC-like N-terminal" evidence="4">
    <location>
        <begin position="38"/>
        <end position="108"/>
    </location>
</feature>
<sequence length="277" mass="30134">MASAFGLRLLGGPRSLRPWVCEHCRALSSSAIVQAGHSRWSTIKHDKGKNDAAKSKERILHARDIINASKLSGPDPTSNPRLALVISKAKRSGMSKSTIEAAVARGQGISSTGAALESVTIEALLPSSVAVVIECMTDQKMRTLQDIRFLIKHHGGTVTPTSYLFEKKGRIVFEKVEGLNVDDHLEHAIDAGAIDVDTDDQGRLRVFTEHADTKAVGDKLSAMTGLKIETADIIWDPNKDTIVELQSREDADKIEEILNAIREESSVQDIYTNSATL</sequence>
<dbReference type="InterPro" id="IPR026564">
    <property type="entry name" value="Transcrip_reg_TACO1-like_dom3"/>
</dbReference>
<dbReference type="InterPro" id="IPR017856">
    <property type="entry name" value="Integrase-like_N"/>
</dbReference>
<dbReference type="PANTHER" id="PTHR12532">
    <property type="entry name" value="TRANSLATIONAL ACTIVATOR OF CYTOCHROME C OXIDASE 1"/>
    <property type="match status" value="1"/>
</dbReference>
<dbReference type="Gene3D" id="1.10.10.200">
    <property type="match status" value="1"/>
</dbReference>
<protein>
    <recommendedName>
        <fullName evidence="7">DUF28 domain-containing protein</fullName>
    </recommendedName>
</protein>
<dbReference type="GO" id="GO:0005739">
    <property type="term" value="C:mitochondrion"/>
    <property type="evidence" value="ECO:0007669"/>
    <property type="project" value="UniProtKB-SubCell"/>
</dbReference>
<evidence type="ECO:0000313" key="6">
    <source>
        <dbReference type="Proteomes" id="UP000053573"/>
    </source>
</evidence>
<evidence type="ECO:0008006" key="7">
    <source>
        <dbReference type="Google" id="ProtNLM"/>
    </source>
</evidence>
<evidence type="ECO:0000259" key="3">
    <source>
        <dbReference type="Pfam" id="PF01709"/>
    </source>
</evidence>
<evidence type="ECO:0000259" key="4">
    <source>
        <dbReference type="Pfam" id="PF20772"/>
    </source>
</evidence>
<reference evidence="6" key="1">
    <citation type="journal article" date="2015" name="PLoS Genet.">
        <title>The dynamic genome and transcriptome of the human fungal pathogen Blastomyces and close relative Emmonsia.</title>
        <authorList>
            <person name="Munoz J.F."/>
            <person name="Gauthier G.M."/>
            <person name="Desjardins C.A."/>
            <person name="Gallo J.E."/>
            <person name="Holder J."/>
            <person name="Sullivan T.D."/>
            <person name="Marty A.J."/>
            <person name="Carmen J.C."/>
            <person name="Chen Z."/>
            <person name="Ding L."/>
            <person name="Gujja S."/>
            <person name="Magrini V."/>
            <person name="Misas E."/>
            <person name="Mitreva M."/>
            <person name="Priest M."/>
            <person name="Saif S."/>
            <person name="Whiston E.A."/>
            <person name="Young S."/>
            <person name="Zeng Q."/>
            <person name="Goldman W.E."/>
            <person name="Mardis E.R."/>
            <person name="Taylor J.W."/>
            <person name="McEwen J.G."/>
            <person name="Clay O.K."/>
            <person name="Klein B.S."/>
            <person name="Cuomo C.A."/>
        </authorList>
    </citation>
    <scope>NUCLEOTIDE SEQUENCE [LARGE SCALE GENOMIC DNA]</scope>
    <source>
        <strain evidence="6">UAMH 139</strain>
    </source>
</reference>
<dbReference type="InterPro" id="IPR029072">
    <property type="entry name" value="YebC-like"/>
</dbReference>
<dbReference type="PANTHER" id="PTHR12532:SF0">
    <property type="entry name" value="TRANSLATIONAL ACTIVATOR OF CYTOCHROME C OXIDASE 1"/>
    <property type="match status" value="1"/>
</dbReference>
<dbReference type="Proteomes" id="UP000053573">
    <property type="component" value="Unassembled WGS sequence"/>
</dbReference>
<feature type="domain" description="TACO1/YebC-like second and third" evidence="3">
    <location>
        <begin position="116"/>
        <end position="273"/>
    </location>
</feature>
<comment type="subcellular location">
    <subcellularLocation>
        <location evidence="1">Mitochondrion</location>
    </subcellularLocation>
</comment>
<dbReference type="FunFam" id="1.10.10.200:FF:000002">
    <property type="entry name" value="Probable transcriptional regulatory protein CLM62_37755"/>
    <property type="match status" value="1"/>
</dbReference>
<comment type="similarity">
    <text evidence="2">Belongs to the TACO1 family.</text>
</comment>
<keyword evidence="6" id="KW-1185">Reference proteome</keyword>
<dbReference type="Pfam" id="PF01709">
    <property type="entry name" value="Transcrip_reg"/>
    <property type="match status" value="1"/>
</dbReference>
<dbReference type="Gene3D" id="3.30.70.980">
    <property type="match status" value="2"/>
</dbReference>